<evidence type="ECO:0000313" key="2">
    <source>
        <dbReference type="EMBL" id="SHJ44663.1"/>
    </source>
</evidence>
<dbReference type="EMBL" id="FQZV01000025">
    <property type="protein sequence ID" value="SHJ44663.1"/>
    <property type="molecule type" value="Genomic_DNA"/>
</dbReference>
<dbReference type="Pfam" id="PF04186">
    <property type="entry name" value="FxsA"/>
    <property type="match status" value="1"/>
</dbReference>
<dbReference type="RefSeq" id="WP_110941252.1">
    <property type="nucleotide sequence ID" value="NZ_FQZV01000025.1"/>
</dbReference>
<name>A0A1M6JDB7_9FIRM</name>
<evidence type="ECO:0000256" key="1">
    <source>
        <dbReference type="SAM" id="Phobius"/>
    </source>
</evidence>
<keyword evidence="3" id="KW-1185">Reference proteome</keyword>
<organism evidence="2 3">
    <name type="scientific">Geosporobacter subterraneus DSM 17957</name>
    <dbReference type="NCBI Taxonomy" id="1121919"/>
    <lineage>
        <taxon>Bacteria</taxon>
        <taxon>Bacillati</taxon>
        <taxon>Bacillota</taxon>
        <taxon>Clostridia</taxon>
        <taxon>Peptostreptococcales</taxon>
        <taxon>Thermotaleaceae</taxon>
        <taxon>Geosporobacter</taxon>
    </lineage>
</organism>
<feature type="transmembrane region" description="Helical" evidence="1">
    <location>
        <begin position="27"/>
        <end position="47"/>
    </location>
</feature>
<dbReference type="AlphaFoldDB" id="A0A1M6JDB7"/>
<reference evidence="3" key="1">
    <citation type="submission" date="2016-11" db="EMBL/GenBank/DDBJ databases">
        <authorList>
            <person name="Varghese N."/>
            <person name="Submissions S."/>
        </authorList>
    </citation>
    <scope>NUCLEOTIDE SEQUENCE [LARGE SCALE GENOMIC DNA]</scope>
    <source>
        <strain evidence="3">DSM 17957</strain>
    </source>
</reference>
<keyword evidence="1" id="KW-0812">Transmembrane</keyword>
<feature type="transmembrane region" description="Helical" evidence="1">
    <location>
        <begin position="68"/>
        <end position="88"/>
    </location>
</feature>
<evidence type="ECO:0000313" key="3">
    <source>
        <dbReference type="Proteomes" id="UP000184536"/>
    </source>
</evidence>
<dbReference type="NCBIfam" id="NF008528">
    <property type="entry name" value="PRK11463.1-2"/>
    <property type="match status" value="1"/>
</dbReference>
<dbReference type="InterPro" id="IPR007313">
    <property type="entry name" value="FxsA"/>
</dbReference>
<proteinExistence type="predicted"/>
<sequence length="132" mass="15083">MFMRLLLMFTLVPLIELYILLKLNKYIGLGYTFAIVILTGIAGAYLAKSQGRQIWFRLRYEMNEGRMPGEELINGLCVLVGGAMLLTPGILTDSLGFILVIPGTRELVKIFIRKKLQQMMESGNNTIYFRRF</sequence>
<dbReference type="PANTHER" id="PTHR35335">
    <property type="entry name" value="UPF0716 PROTEIN FXSA"/>
    <property type="match status" value="1"/>
</dbReference>
<keyword evidence="1" id="KW-0472">Membrane</keyword>
<dbReference type="Proteomes" id="UP000184536">
    <property type="component" value="Unassembled WGS sequence"/>
</dbReference>
<gene>
    <name evidence="2" type="ORF">SAMN02745975_02117</name>
</gene>
<protein>
    <submittedName>
        <fullName evidence="2">UPF0716 protein FxsA</fullName>
    </submittedName>
</protein>
<dbReference type="OrthoDB" id="9792788at2"/>
<dbReference type="GO" id="GO:0016020">
    <property type="term" value="C:membrane"/>
    <property type="evidence" value="ECO:0007669"/>
    <property type="project" value="InterPro"/>
</dbReference>
<accession>A0A1M6JDB7</accession>
<dbReference type="STRING" id="1121919.SAMN02745975_02117"/>
<dbReference type="PANTHER" id="PTHR35335:SF1">
    <property type="entry name" value="UPF0716 PROTEIN FXSA"/>
    <property type="match status" value="1"/>
</dbReference>
<keyword evidence="1" id="KW-1133">Transmembrane helix</keyword>